<accession>A0ABQ4HNN2</accession>
<proteinExistence type="predicted"/>
<keyword evidence="1" id="KW-0472">Membrane</keyword>
<keyword evidence="1" id="KW-1133">Transmembrane helix</keyword>
<organism evidence="2 3">
    <name type="scientific">Micromonospora andamanensis</name>
    <dbReference type="NCBI Taxonomy" id="1287068"/>
    <lineage>
        <taxon>Bacteria</taxon>
        <taxon>Bacillati</taxon>
        <taxon>Actinomycetota</taxon>
        <taxon>Actinomycetes</taxon>
        <taxon>Micromonosporales</taxon>
        <taxon>Micromonosporaceae</taxon>
        <taxon>Micromonospora</taxon>
    </lineage>
</organism>
<feature type="transmembrane region" description="Helical" evidence="1">
    <location>
        <begin position="50"/>
        <end position="68"/>
    </location>
</feature>
<reference evidence="2 3" key="1">
    <citation type="submission" date="2021-01" db="EMBL/GenBank/DDBJ databases">
        <title>Whole genome shotgun sequence of Verrucosispora andamanensis NBRC 109075.</title>
        <authorList>
            <person name="Komaki H."/>
            <person name="Tamura T."/>
        </authorList>
    </citation>
    <scope>NUCLEOTIDE SEQUENCE [LARGE SCALE GENOMIC DNA]</scope>
    <source>
        <strain evidence="2 3">NBRC 109075</strain>
    </source>
</reference>
<dbReference type="Pfam" id="PF19684">
    <property type="entry name" value="DUF6186"/>
    <property type="match status" value="1"/>
</dbReference>
<evidence type="ECO:0000256" key="1">
    <source>
        <dbReference type="SAM" id="Phobius"/>
    </source>
</evidence>
<keyword evidence="3" id="KW-1185">Reference proteome</keyword>
<gene>
    <name evidence="2" type="ORF">Van01_04410</name>
</gene>
<comment type="caution">
    <text evidence="2">The sequence shown here is derived from an EMBL/GenBank/DDBJ whole genome shotgun (WGS) entry which is preliminary data.</text>
</comment>
<protein>
    <submittedName>
        <fullName evidence="2">Uncharacterized protein</fullName>
    </submittedName>
</protein>
<evidence type="ECO:0000313" key="3">
    <source>
        <dbReference type="Proteomes" id="UP000647017"/>
    </source>
</evidence>
<keyword evidence="1" id="KW-0812">Transmembrane</keyword>
<dbReference type="EMBL" id="BOOZ01000002">
    <property type="protein sequence ID" value="GIJ07227.1"/>
    <property type="molecule type" value="Genomic_DNA"/>
</dbReference>
<dbReference type="Proteomes" id="UP000647017">
    <property type="component" value="Unassembled WGS sequence"/>
</dbReference>
<evidence type="ECO:0000313" key="2">
    <source>
        <dbReference type="EMBL" id="GIJ07227.1"/>
    </source>
</evidence>
<sequence>MMRVLAIGGFLVGLALFGLVEWLARREGSKIPTLGELCGYVMRYEVGPVPVGRIGLFGFWWWIGWHFLAR</sequence>
<dbReference type="InterPro" id="IPR046177">
    <property type="entry name" value="DUF6186"/>
</dbReference>
<name>A0ABQ4HNN2_9ACTN</name>